<dbReference type="PANTHER" id="PTHR36302">
    <property type="entry name" value="BLR7088 PROTEIN"/>
    <property type="match status" value="1"/>
</dbReference>
<reference evidence="2 3" key="1">
    <citation type="submission" date="2019-07" db="EMBL/GenBank/DDBJ databases">
        <title>Sphingomonas solaris sp. nov., isolated from a solar panel from Boston, Massachusetts.</title>
        <authorList>
            <person name="Tanner K."/>
            <person name="Pascual J."/>
            <person name="Mancuso C."/>
            <person name="Pereto J."/>
            <person name="Khalil A."/>
            <person name="Vilanova C."/>
        </authorList>
    </citation>
    <scope>NUCLEOTIDE SEQUENCE [LARGE SCALE GENOMIC DNA]</scope>
    <source>
        <strain evidence="2 3">R4DWN</strain>
    </source>
</reference>
<dbReference type="InterPro" id="IPR058248">
    <property type="entry name" value="Lxx211020-like"/>
</dbReference>
<dbReference type="PANTHER" id="PTHR36302:SF1">
    <property type="entry name" value="COPPER CHAPERONE PCU(A)C"/>
    <property type="match status" value="1"/>
</dbReference>
<dbReference type="OrthoDB" id="9796962at2"/>
<dbReference type="InterPro" id="IPR036182">
    <property type="entry name" value="PCuAC_sf"/>
</dbReference>
<accession>A0A558RCP0</accession>
<keyword evidence="1" id="KW-0732">Signal</keyword>
<protein>
    <submittedName>
        <fullName evidence="2">Copper chaperone PCu(A)C</fullName>
    </submittedName>
</protein>
<evidence type="ECO:0000256" key="1">
    <source>
        <dbReference type="SAM" id="SignalP"/>
    </source>
</evidence>
<dbReference type="RefSeq" id="WP_145147414.1">
    <property type="nucleotide sequence ID" value="NZ_VNIM01000003.1"/>
</dbReference>
<dbReference type="Proteomes" id="UP000318681">
    <property type="component" value="Unassembled WGS sequence"/>
</dbReference>
<dbReference type="AlphaFoldDB" id="A0A558RCP0"/>
<proteinExistence type="predicted"/>
<dbReference type="Pfam" id="PF04314">
    <property type="entry name" value="PCuAC"/>
    <property type="match status" value="1"/>
</dbReference>
<organism evidence="2 3">
    <name type="scientific">Alterirhizorhabdus solaris</name>
    <dbReference type="NCBI Taxonomy" id="2529389"/>
    <lineage>
        <taxon>Bacteria</taxon>
        <taxon>Pseudomonadati</taxon>
        <taxon>Pseudomonadota</taxon>
        <taxon>Alphaproteobacteria</taxon>
        <taxon>Sphingomonadales</taxon>
        <taxon>Rhizorhabdaceae</taxon>
        <taxon>Alterirhizorhabdus</taxon>
    </lineage>
</organism>
<dbReference type="InterPro" id="IPR007410">
    <property type="entry name" value="LpqE-like"/>
</dbReference>
<dbReference type="SUPFAM" id="SSF110087">
    <property type="entry name" value="DR1885-like metal-binding protein"/>
    <property type="match status" value="1"/>
</dbReference>
<dbReference type="EMBL" id="VNIM01000003">
    <property type="protein sequence ID" value="TVV77245.1"/>
    <property type="molecule type" value="Genomic_DNA"/>
</dbReference>
<evidence type="ECO:0000313" key="2">
    <source>
        <dbReference type="EMBL" id="TVV77245.1"/>
    </source>
</evidence>
<gene>
    <name evidence="2" type="ORF">FOY91_01540</name>
</gene>
<sequence>MRNIRLRAFGVAFLGLALSACQPSAPDAVAVKYAWARLSPVAGRPAALYFTLTGAAKPDRLVAIDSALVQRIELHESMGGGTEGMMSMKPLAGVDVPPGGSALFQPGGKHAMLFGVDPAITPGTAIPLRFRFASGKAVEGEAKTVGAGGEAPGF</sequence>
<name>A0A558RCP0_9SPHN</name>
<keyword evidence="3" id="KW-1185">Reference proteome</keyword>
<feature type="signal peptide" evidence="1">
    <location>
        <begin position="1"/>
        <end position="25"/>
    </location>
</feature>
<evidence type="ECO:0000313" key="3">
    <source>
        <dbReference type="Proteomes" id="UP000318681"/>
    </source>
</evidence>
<dbReference type="PROSITE" id="PS51257">
    <property type="entry name" value="PROKAR_LIPOPROTEIN"/>
    <property type="match status" value="1"/>
</dbReference>
<dbReference type="Gene3D" id="2.60.40.1890">
    <property type="entry name" value="PCu(A)C copper chaperone"/>
    <property type="match status" value="1"/>
</dbReference>
<feature type="chain" id="PRO_5022185396" evidence="1">
    <location>
        <begin position="26"/>
        <end position="154"/>
    </location>
</feature>
<comment type="caution">
    <text evidence="2">The sequence shown here is derived from an EMBL/GenBank/DDBJ whole genome shotgun (WGS) entry which is preliminary data.</text>
</comment>